<dbReference type="InterPro" id="IPR011663">
    <property type="entry name" value="UTRA"/>
</dbReference>
<dbReference type="InterPro" id="IPR050679">
    <property type="entry name" value="Bact_HTH_transcr_reg"/>
</dbReference>
<dbReference type="Proteomes" id="UP000295096">
    <property type="component" value="Unassembled WGS sequence"/>
</dbReference>
<dbReference type="Gene3D" id="1.10.10.10">
    <property type="entry name" value="Winged helix-like DNA-binding domain superfamily/Winged helix DNA-binding domain"/>
    <property type="match status" value="1"/>
</dbReference>
<evidence type="ECO:0000256" key="3">
    <source>
        <dbReference type="ARBA" id="ARBA00023163"/>
    </source>
</evidence>
<dbReference type="InterPro" id="IPR000524">
    <property type="entry name" value="Tscrpt_reg_HTH_GntR"/>
</dbReference>
<dbReference type="SUPFAM" id="SSF64288">
    <property type="entry name" value="Chorismate lyase-like"/>
    <property type="match status" value="1"/>
</dbReference>
<dbReference type="NCBIfam" id="TIGR02325">
    <property type="entry name" value="C_P_lyase_phnF"/>
    <property type="match status" value="1"/>
</dbReference>
<evidence type="ECO:0000259" key="4">
    <source>
        <dbReference type="PROSITE" id="PS50949"/>
    </source>
</evidence>
<organism evidence="5 6">
    <name type="scientific">Dankookia rubra</name>
    <dbReference type="NCBI Taxonomy" id="1442381"/>
    <lineage>
        <taxon>Bacteria</taxon>
        <taxon>Pseudomonadati</taxon>
        <taxon>Pseudomonadota</taxon>
        <taxon>Alphaproteobacteria</taxon>
        <taxon>Acetobacterales</taxon>
        <taxon>Roseomonadaceae</taxon>
        <taxon>Dankookia</taxon>
    </lineage>
</organism>
<gene>
    <name evidence="5" type="primary">phnF</name>
    <name evidence="5" type="ORF">E2C06_03950</name>
</gene>
<dbReference type="GO" id="GO:0045892">
    <property type="term" value="P:negative regulation of DNA-templated transcription"/>
    <property type="evidence" value="ECO:0007669"/>
    <property type="project" value="TreeGrafter"/>
</dbReference>
<keyword evidence="2" id="KW-0238">DNA-binding</keyword>
<evidence type="ECO:0000256" key="1">
    <source>
        <dbReference type="ARBA" id="ARBA00023015"/>
    </source>
</evidence>
<evidence type="ECO:0000313" key="5">
    <source>
        <dbReference type="EMBL" id="TDH64090.1"/>
    </source>
</evidence>
<dbReference type="GO" id="GO:0003677">
    <property type="term" value="F:DNA binding"/>
    <property type="evidence" value="ECO:0007669"/>
    <property type="project" value="UniProtKB-KW"/>
</dbReference>
<reference evidence="5 6" key="1">
    <citation type="journal article" date="2016" name="J. Microbiol.">
        <title>Dankookia rubra gen. nov., sp. nov., an alphaproteobacterium isolated from sediment of a shallow stream.</title>
        <authorList>
            <person name="Kim W.H."/>
            <person name="Kim D.H."/>
            <person name="Kang K."/>
            <person name="Ahn T.Y."/>
        </authorList>
    </citation>
    <scope>NUCLEOTIDE SEQUENCE [LARGE SCALE GENOMIC DNA]</scope>
    <source>
        <strain evidence="5 6">JCM30602</strain>
    </source>
</reference>
<dbReference type="Pfam" id="PF07702">
    <property type="entry name" value="UTRA"/>
    <property type="match status" value="1"/>
</dbReference>
<dbReference type="InterPro" id="IPR012702">
    <property type="entry name" value="CP_lyase_PhnF"/>
</dbReference>
<evidence type="ECO:0000256" key="2">
    <source>
        <dbReference type="ARBA" id="ARBA00023125"/>
    </source>
</evidence>
<dbReference type="PRINTS" id="PR00035">
    <property type="entry name" value="HTHGNTR"/>
</dbReference>
<keyword evidence="1" id="KW-0805">Transcription regulation</keyword>
<protein>
    <submittedName>
        <fullName evidence="5">Phosphonate metabolism transcriptional regulator PhnF</fullName>
    </submittedName>
</protein>
<dbReference type="AlphaFoldDB" id="A0A4R5QKT0"/>
<proteinExistence type="predicted"/>
<keyword evidence="6" id="KW-1185">Reference proteome</keyword>
<evidence type="ECO:0000313" key="6">
    <source>
        <dbReference type="Proteomes" id="UP000295096"/>
    </source>
</evidence>
<dbReference type="Pfam" id="PF00392">
    <property type="entry name" value="GntR"/>
    <property type="match status" value="1"/>
</dbReference>
<dbReference type="InterPro" id="IPR028978">
    <property type="entry name" value="Chorismate_lyase_/UTRA_dom_sf"/>
</dbReference>
<dbReference type="Gene3D" id="3.40.1410.10">
    <property type="entry name" value="Chorismate lyase-like"/>
    <property type="match status" value="1"/>
</dbReference>
<keyword evidence="3" id="KW-0804">Transcription</keyword>
<dbReference type="InterPro" id="IPR036388">
    <property type="entry name" value="WH-like_DNA-bd_sf"/>
</dbReference>
<sequence>MTGAEASASPLARGQGVALWRQIAGALEQRIGAVPLLPGTRLPTEAELSARFGVNRHTVRRAMEELQARGLVRIEQGRGSFVAEDVLEYPLGPRTRFSETIRRQNREPQGRILRLEEIDADGLVAEALKLRRNRPVVIAERLGLVDGRPVVLGAHYFSVARFPGIARLLAENASITHALAALGVADYRRLTTRITARMPTAEEATVLEQSRTRPVLVTEAVNVDNAGEPVELSVACYAAGRMQILVES</sequence>
<dbReference type="PANTHER" id="PTHR44846:SF1">
    <property type="entry name" value="MANNOSYL-D-GLYCERATE TRANSPORT_METABOLISM SYSTEM REPRESSOR MNGR-RELATED"/>
    <property type="match status" value="1"/>
</dbReference>
<dbReference type="RefSeq" id="WP_133287369.1">
    <property type="nucleotide sequence ID" value="NZ_SMSJ01000003.1"/>
</dbReference>
<feature type="domain" description="HTH gntR-type" evidence="4">
    <location>
        <begin position="17"/>
        <end position="85"/>
    </location>
</feature>
<name>A0A4R5QKT0_9PROT</name>
<dbReference type="EMBL" id="SMSJ01000003">
    <property type="protein sequence ID" value="TDH64090.1"/>
    <property type="molecule type" value="Genomic_DNA"/>
</dbReference>
<dbReference type="PANTHER" id="PTHR44846">
    <property type="entry name" value="MANNOSYL-D-GLYCERATE TRANSPORT/METABOLISM SYSTEM REPRESSOR MNGR-RELATED"/>
    <property type="match status" value="1"/>
</dbReference>
<accession>A0A4R5QKT0</accession>
<dbReference type="SMART" id="SM00345">
    <property type="entry name" value="HTH_GNTR"/>
    <property type="match status" value="1"/>
</dbReference>
<dbReference type="SMART" id="SM00866">
    <property type="entry name" value="UTRA"/>
    <property type="match status" value="1"/>
</dbReference>
<dbReference type="InterPro" id="IPR036390">
    <property type="entry name" value="WH_DNA-bd_sf"/>
</dbReference>
<dbReference type="GO" id="GO:0003700">
    <property type="term" value="F:DNA-binding transcription factor activity"/>
    <property type="evidence" value="ECO:0007669"/>
    <property type="project" value="InterPro"/>
</dbReference>
<dbReference type="CDD" id="cd07377">
    <property type="entry name" value="WHTH_GntR"/>
    <property type="match status" value="1"/>
</dbReference>
<comment type="caution">
    <text evidence="5">The sequence shown here is derived from an EMBL/GenBank/DDBJ whole genome shotgun (WGS) entry which is preliminary data.</text>
</comment>
<dbReference type="OrthoDB" id="5454556at2"/>
<dbReference type="PROSITE" id="PS50949">
    <property type="entry name" value="HTH_GNTR"/>
    <property type="match status" value="1"/>
</dbReference>
<dbReference type="SUPFAM" id="SSF46785">
    <property type="entry name" value="Winged helix' DNA-binding domain"/>
    <property type="match status" value="1"/>
</dbReference>